<organism evidence="1 2">
    <name type="scientific">Pseudomonas koreensis</name>
    <dbReference type="NCBI Taxonomy" id="198620"/>
    <lineage>
        <taxon>Bacteria</taxon>
        <taxon>Pseudomonadati</taxon>
        <taxon>Pseudomonadota</taxon>
        <taxon>Gammaproteobacteria</taxon>
        <taxon>Pseudomonadales</taxon>
        <taxon>Pseudomonadaceae</taxon>
        <taxon>Pseudomonas</taxon>
    </lineage>
</organism>
<dbReference type="Proteomes" id="UP000078142">
    <property type="component" value="Chromosome"/>
</dbReference>
<dbReference type="AlphaFoldDB" id="A0AAC9FXQ0"/>
<evidence type="ECO:0000313" key="1">
    <source>
        <dbReference type="EMBL" id="ANH98937.1"/>
    </source>
</evidence>
<name>A0AAC9FXQ0_9PSED</name>
<evidence type="ECO:0000313" key="2">
    <source>
        <dbReference type="Proteomes" id="UP000078142"/>
    </source>
</evidence>
<protein>
    <submittedName>
        <fullName evidence="1">Uncharacterized protein</fullName>
    </submittedName>
</protein>
<sequence length="90" mass="9897">MVLYDNDGKRDAPMGNQGSLKAAHTDLQVISAPRLALSQSLGLHAKDWGYPLREGKRLLSDAGGVLLGIRTVETKRLTYNAETKFKEEIT</sequence>
<gene>
    <name evidence="1" type="ORF">A8L59_16445</name>
</gene>
<dbReference type="EMBL" id="CP015852">
    <property type="protein sequence ID" value="ANH98937.1"/>
    <property type="molecule type" value="Genomic_DNA"/>
</dbReference>
<proteinExistence type="predicted"/>
<accession>A0AAC9FXQ0</accession>
<reference evidence="1 2" key="1">
    <citation type="submission" date="2016-05" db="EMBL/GenBank/DDBJ databases">
        <authorList>
            <person name="Wang S."/>
            <person name="Zhu B."/>
        </authorList>
    </citation>
    <scope>NUCLEOTIDE SEQUENCE [LARGE SCALE GENOMIC DNA]</scope>
    <source>
        <strain evidence="1 2">CRS05-R5</strain>
    </source>
</reference>